<dbReference type="AlphaFoldDB" id="A0A843VEU3"/>
<reference evidence="1" key="1">
    <citation type="submission" date="2017-07" db="EMBL/GenBank/DDBJ databases">
        <title>Taro Niue Genome Assembly and Annotation.</title>
        <authorList>
            <person name="Atibalentja N."/>
            <person name="Keating K."/>
            <person name="Fields C.J."/>
        </authorList>
    </citation>
    <scope>NUCLEOTIDE SEQUENCE</scope>
    <source>
        <strain evidence="1">Niue_2</strain>
        <tissue evidence="1">Leaf</tissue>
    </source>
</reference>
<sequence length="101" mass="11198">MDPTRGETSIEREPLTLSTQQLQCAREAALFVLNTKTLEEAISIFTEGLQPVRGDPGRSGGEVVVKVHKKRQELNHVRAAAHERLPRQLLADVKDIVSAPF</sequence>
<gene>
    <name evidence="1" type="ORF">Taro_025637</name>
</gene>
<evidence type="ECO:0000313" key="2">
    <source>
        <dbReference type="Proteomes" id="UP000652761"/>
    </source>
</evidence>
<dbReference type="Proteomes" id="UP000652761">
    <property type="component" value="Unassembled WGS sequence"/>
</dbReference>
<name>A0A843VEU3_COLES</name>
<evidence type="ECO:0000313" key="1">
    <source>
        <dbReference type="EMBL" id="MQL93007.1"/>
    </source>
</evidence>
<dbReference type="PANTHER" id="PTHR34808:SF2">
    <property type="entry name" value="EXPRESSED PROTEIN"/>
    <property type="match status" value="1"/>
</dbReference>
<protein>
    <submittedName>
        <fullName evidence="1">Uncharacterized protein</fullName>
    </submittedName>
</protein>
<accession>A0A843VEU3</accession>
<dbReference type="PANTHER" id="PTHR34808">
    <property type="entry name" value="EXPRESSED PROTEIN"/>
    <property type="match status" value="1"/>
</dbReference>
<proteinExistence type="predicted"/>
<dbReference type="OrthoDB" id="603047at2759"/>
<dbReference type="EMBL" id="NMUH01001507">
    <property type="protein sequence ID" value="MQL93007.1"/>
    <property type="molecule type" value="Genomic_DNA"/>
</dbReference>
<organism evidence="1 2">
    <name type="scientific">Colocasia esculenta</name>
    <name type="common">Wild taro</name>
    <name type="synonym">Arum esculentum</name>
    <dbReference type="NCBI Taxonomy" id="4460"/>
    <lineage>
        <taxon>Eukaryota</taxon>
        <taxon>Viridiplantae</taxon>
        <taxon>Streptophyta</taxon>
        <taxon>Embryophyta</taxon>
        <taxon>Tracheophyta</taxon>
        <taxon>Spermatophyta</taxon>
        <taxon>Magnoliopsida</taxon>
        <taxon>Liliopsida</taxon>
        <taxon>Araceae</taxon>
        <taxon>Aroideae</taxon>
        <taxon>Colocasieae</taxon>
        <taxon>Colocasia</taxon>
    </lineage>
</organism>
<keyword evidence="2" id="KW-1185">Reference proteome</keyword>
<dbReference type="SMR" id="A0A843VEU3"/>
<comment type="caution">
    <text evidence="1">The sequence shown here is derived from an EMBL/GenBank/DDBJ whole genome shotgun (WGS) entry which is preliminary data.</text>
</comment>